<keyword evidence="1" id="KW-0812">Transmembrane</keyword>
<feature type="non-terminal residue" evidence="2">
    <location>
        <position position="1"/>
    </location>
</feature>
<keyword evidence="1" id="KW-0472">Membrane</keyword>
<name>A0A0F8Z2R8_9ZZZZ</name>
<gene>
    <name evidence="2" type="ORF">LCGC14_3085380</name>
</gene>
<evidence type="ECO:0000256" key="1">
    <source>
        <dbReference type="SAM" id="Phobius"/>
    </source>
</evidence>
<accession>A0A0F8Z2R8</accession>
<sequence length="62" mass="6553">HQALLGLEGTDDKGLVGDFKELKGDVKKQNGRVLNNTKKIWYILGVLGIVGGAAGTALSQVF</sequence>
<evidence type="ECO:0000313" key="2">
    <source>
        <dbReference type="EMBL" id="KKK54376.1"/>
    </source>
</evidence>
<reference evidence="2" key="1">
    <citation type="journal article" date="2015" name="Nature">
        <title>Complex archaea that bridge the gap between prokaryotes and eukaryotes.</title>
        <authorList>
            <person name="Spang A."/>
            <person name="Saw J.H."/>
            <person name="Jorgensen S.L."/>
            <person name="Zaremba-Niedzwiedzka K."/>
            <person name="Martijn J."/>
            <person name="Lind A.E."/>
            <person name="van Eijk R."/>
            <person name="Schleper C."/>
            <person name="Guy L."/>
            <person name="Ettema T.J."/>
        </authorList>
    </citation>
    <scope>NUCLEOTIDE SEQUENCE</scope>
</reference>
<feature type="transmembrane region" description="Helical" evidence="1">
    <location>
        <begin position="40"/>
        <end position="58"/>
    </location>
</feature>
<dbReference type="EMBL" id="LAZR01066026">
    <property type="protein sequence ID" value="KKK54376.1"/>
    <property type="molecule type" value="Genomic_DNA"/>
</dbReference>
<dbReference type="AlphaFoldDB" id="A0A0F8Z2R8"/>
<keyword evidence="1" id="KW-1133">Transmembrane helix</keyword>
<organism evidence="2">
    <name type="scientific">marine sediment metagenome</name>
    <dbReference type="NCBI Taxonomy" id="412755"/>
    <lineage>
        <taxon>unclassified sequences</taxon>
        <taxon>metagenomes</taxon>
        <taxon>ecological metagenomes</taxon>
    </lineage>
</organism>
<protein>
    <submittedName>
        <fullName evidence="2">Uncharacterized protein</fullName>
    </submittedName>
</protein>
<proteinExistence type="predicted"/>
<comment type="caution">
    <text evidence="2">The sequence shown here is derived from an EMBL/GenBank/DDBJ whole genome shotgun (WGS) entry which is preliminary data.</text>
</comment>